<name>A0A833RSN7_PHYIN</name>
<comment type="caution">
    <text evidence="1">The sequence shown here is derived from an EMBL/GenBank/DDBJ whole genome shotgun (WGS) entry which is preliminary data.</text>
</comment>
<organism evidence="1 3">
    <name type="scientific">Phytophthora infestans</name>
    <name type="common">Potato late blight agent</name>
    <name type="synonym">Botrytis infestans</name>
    <dbReference type="NCBI Taxonomy" id="4787"/>
    <lineage>
        <taxon>Eukaryota</taxon>
        <taxon>Sar</taxon>
        <taxon>Stramenopiles</taxon>
        <taxon>Oomycota</taxon>
        <taxon>Peronosporomycetes</taxon>
        <taxon>Peronosporales</taxon>
        <taxon>Peronosporaceae</taxon>
        <taxon>Phytophthora</taxon>
    </lineage>
</organism>
<accession>A0A833RSN7</accession>
<protein>
    <submittedName>
        <fullName evidence="1">Uncharacterized protein</fullName>
    </submittedName>
</protein>
<gene>
    <name evidence="1" type="ORF">GN244_ATG15956</name>
    <name evidence="2" type="ORF">GN958_ATG20388</name>
</gene>
<dbReference type="Proteomes" id="UP000704712">
    <property type="component" value="Unassembled WGS sequence"/>
</dbReference>
<reference evidence="1" key="1">
    <citation type="submission" date="2020-04" db="EMBL/GenBank/DDBJ databases">
        <title>Hybrid Assembly of Korean Phytophthora infestans isolates.</title>
        <authorList>
            <person name="Prokchorchik M."/>
            <person name="Lee Y."/>
            <person name="Seo J."/>
            <person name="Cho J.-H."/>
            <person name="Park Y.-E."/>
            <person name="Jang D.-C."/>
            <person name="Im J.-S."/>
            <person name="Choi J.-G."/>
            <person name="Park H.-J."/>
            <person name="Lee G.-B."/>
            <person name="Lee Y.-G."/>
            <person name="Hong S.-Y."/>
            <person name="Cho K."/>
            <person name="Sohn K.H."/>
        </authorList>
    </citation>
    <scope>NUCLEOTIDE SEQUENCE</scope>
    <source>
        <strain evidence="1">KR_1_A1</strain>
        <strain evidence="2">KR_2_A2</strain>
    </source>
</reference>
<evidence type="ECO:0000313" key="3">
    <source>
        <dbReference type="Proteomes" id="UP000602510"/>
    </source>
</evidence>
<sequence length="132" mass="14577">MLRQNAGISGRKEVSSKLRRINSRERQRQNAMAAAQSAFAEFSVGYFVQLHHIGCPNFFFVSLPLLAVSAGSGYCCTTIARHYIYNAGRALVCGCAECQCSKVLDAQHSFPFFNLKRTTTDLGEDMMLSNGL</sequence>
<dbReference type="EMBL" id="WSZM01000505">
    <property type="protein sequence ID" value="KAF4032187.1"/>
    <property type="molecule type" value="Genomic_DNA"/>
</dbReference>
<evidence type="ECO:0000313" key="1">
    <source>
        <dbReference type="EMBL" id="KAF4032187.1"/>
    </source>
</evidence>
<evidence type="ECO:0000313" key="2">
    <source>
        <dbReference type="EMBL" id="KAF4130416.1"/>
    </source>
</evidence>
<keyword evidence="3" id="KW-1185">Reference proteome</keyword>
<dbReference type="Proteomes" id="UP000602510">
    <property type="component" value="Unassembled WGS sequence"/>
</dbReference>
<dbReference type="EMBL" id="JAACNO010002840">
    <property type="protein sequence ID" value="KAF4130416.1"/>
    <property type="molecule type" value="Genomic_DNA"/>
</dbReference>
<proteinExistence type="predicted"/>
<dbReference type="AlphaFoldDB" id="A0A833RSN7"/>